<organism evidence="1">
    <name type="scientific">Schlesneria paludicola</name>
    <dbReference type="NCBI Taxonomy" id="360056"/>
    <lineage>
        <taxon>Bacteria</taxon>
        <taxon>Pseudomonadati</taxon>
        <taxon>Planctomycetota</taxon>
        <taxon>Planctomycetia</taxon>
        <taxon>Planctomycetales</taxon>
        <taxon>Planctomycetaceae</taxon>
        <taxon>Schlesneria</taxon>
    </lineage>
</organism>
<evidence type="ECO:0000313" key="1">
    <source>
        <dbReference type="EMBL" id="HGT40528.1"/>
    </source>
</evidence>
<comment type="caution">
    <text evidence="1">The sequence shown here is derived from an EMBL/GenBank/DDBJ whole genome shotgun (WGS) entry which is preliminary data.</text>
</comment>
<dbReference type="EMBL" id="DSVQ01000018">
    <property type="protein sequence ID" value="HGT40528.1"/>
    <property type="molecule type" value="Genomic_DNA"/>
</dbReference>
<proteinExistence type="predicted"/>
<protein>
    <recommendedName>
        <fullName evidence="2">TIGR04255 family protein</fullName>
    </recommendedName>
</protein>
<dbReference type="AlphaFoldDB" id="A0A7C4QST8"/>
<gene>
    <name evidence="1" type="ORF">ENS64_14885</name>
</gene>
<accession>A0A7C4QST8</accession>
<evidence type="ECO:0008006" key="2">
    <source>
        <dbReference type="Google" id="ProtNLM"/>
    </source>
</evidence>
<name>A0A7C4QST8_9PLAN</name>
<reference evidence="1" key="1">
    <citation type="journal article" date="2020" name="mSystems">
        <title>Genome- and Community-Level Interaction Insights into Carbon Utilization and Element Cycling Functions of Hydrothermarchaeota in Hydrothermal Sediment.</title>
        <authorList>
            <person name="Zhou Z."/>
            <person name="Liu Y."/>
            <person name="Xu W."/>
            <person name="Pan J."/>
            <person name="Luo Z.H."/>
            <person name="Li M."/>
        </authorList>
    </citation>
    <scope>NUCLEOTIDE SEQUENCE [LARGE SCALE GENOMIC DNA]</scope>
    <source>
        <strain evidence="1">SpSt-508</strain>
    </source>
</reference>
<sequence>MPASLPTSAVQSGGLPHYEHPPLVEVRLGIRWLFDARVEHAVVGALVERLGPSWEYSSPVPPVIEGLPPSGTAPAATFHSVLRDQRLEIGSEGLSFTWDGRNGNIYPHYESVRDGFVMALDAWHDALTTLGVELPVITGWHLAYLNCMPQGTVWNSMADCSFLRLLAPLPAGLPRLERCEARWDFALDRCDARLTCDLRTTTGSLRDPQPCLWLRLSCQGGVTSDSGSLLEGLDFGREVIVNTFRQLMSPAANAYWQLVRGR</sequence>